<comment type="caution">
    <text evidence="1">The sequence shown here is derived from an EMBL/GenBank/DDBJ whole genome shotgun (WGS) entry which is preliminary data.</text>
</comment>
<accession>A0A9X5BHP5</accession>
<evidence type="ECO:0000313" key="2">
    <source>
        <dbReference type="Proteomes" id="UP001154420"/>
    </source>
</evidence>
<dbReference type="Proteomes" id="UP001154420">
    <property type="component" value="Unassembled WGS sequence"/>
</dbReference>
<dbReference type="OrthoDB" id="9800811at2"/>
<name>A0A9X5BHP5_9FIRM</name>
<evidence type="ECO:0000313" key="1">
    <source>
        <dbReference type="EMBL" id="NBJ93827.1"/>
    </source>
</evidence>
<protein>
    <submittedName>
        <fullName evidence="1">Uncharacterized protein</fullName>
    </submittedName>
</protein>
<organism evidence="1 2">
    <name type="scientific">Parablautia muri</name>
    <dbReference type="NCBI Taxonomy" id="2320879"/>
    <lineage>
        <taxon>Bacteria</taxon>
        <taxon>Bacillati</taxon>
        <taxon>Bacillota</taxon>
        <taxon>Clostridia</taxon>
        <taxon>Lachnospirales</taxon>
        <taxon>Lachnospiraceae</taxon>
        <taxon>Parablautia</taxon>
    </lineage>
</organism>
<sequence>MSIVNIEEIRKSSQLKKEKCNEAKAAMRDILSEEQLERFDKTFDDIVGKVFKGVMLKEKKGD</sequence>
<proteinExistence type="predicted"/>
<dbReference type="AlphaFoldDB" id="A0A9X5BHP5"/>
<reference evidence="1" key="1">
    <citation type="submission" date="2018-09" db="EMBL/GenBank/DDBJ databases">
        <title>Murine metabolic-syndrome-specific gut microbial biobank.</title>
        <authorList>
            <person name="Liu C."/>
        </authorList>
    </citation>
    <scope>NUCLEOTIDE SEQUENCE</scope>
    <source>
        <strain evidence="1">D42-62</strain>
    </source>
</reference>
<keyword evidence="2" id="KW-1185">Reference proteome</keyword>
<gene>
    <name evidence="1" type="ORF">D5281_14780</name>
</gene>
<dbReference type="EMBL" id="QZDT01000025">
    <property type="protein sequence ID" value="NBJ93827.1"/>
    <property type="molecule type" value="Genomic_DNA"/>
</dbReference>
<dbReference type="RefSeq" id="WP_160560882.1">
    <property type="nucleotide sequence ID" value="NZ_QZDT01000025.1"/>
</dbReference>